<dbReference type="eggNOG" id="ENOG50331NU">
    <property type="taxonomic scope" value="Bacteria"/>
</dbReference>
<dbReference type="AlphaFoldDB" id="B8EJK3"/>
<reference evidence="3 4" key="1">
    <citation type="journal article" date="2010" name="J. Bacteriol.">
        <title>Complete genome sequence of the aerobic facultative methanotroph Methylocella silvestris BL2.</title>
        <authorList>
            <person name="Chen Y."/>
            <person name="Crombie A."/>
            <person name="Rahman M.T."/>
            <person name="Dedysh S.N."/>
            <person name="Liesack W."/>
            <person name="Stott M.B."/>
            <person name="Alam M."/>
            <person name="Theisen A.R."/>
            <person name="Murrell J.C."/>
            <person name="Dunfield P.F."/>
        </authorList>
    </citation>
    <scope>NUCLEOTIDE SEQUENCE [LARGE SCALE GENOMIC DNA]</scope>
    <source>
        <strain evidence="4">DSM 15510 / CIP 108128 / LMG 27833 / NCIMB 13906 / BL2</strain>
    </source>
</reference>
<protein>
    <recommendedName>
        <fullName evidence="2">PepSY domain-containing protein</fullName>
    </recommendedName>
</protein>
<dbReference type="EMBL" id="CP001280">
    <property type="protein sequence ID" value="ACK49407.1"/>
    <property type="molecule type" value="Genomic_DNA"/>
</dbReference>
<sequence length="107" mass="11561">MNSVILSLGVLVGLCLCARAQAAPQCYSTGETREKIVTDGLTEPFRAMQKAAARTQAEALAAKLCLGDDDFVYEISLLRRDGKLIRAFVNAKSGQIIDAKSEKKRGD</sequence>
<feature type="signal peptide" evidence="1">
    <location>
        <begin position="1"/>
        <end position="22"/>
    </location>
</feature>
<evidence type="ECO:0000259" key="2">
    <source>
        <dbReference type="Pfam" id="PF03413"/>
    </source>
</evidence>
<evidence type="ECO:0000313" key="3">
    <source>
        <dbReference type="EMBL" id="ACK49407.1"/>
    </source>
</evidence>
<dbReference type="Proteomes" id="UP000002257">
    <property type="component" value="Chromosome"/>
</dbReference>
<dbReference type="KEGG" id="msl:Msil_0433"/>
<proteinExistence type="predicted"/>
<feature type="domain" description="PepSY" evidence="2">
    <location>
        <begin position="47"/>
        <end position="99"/>
    </location>
</feature>
<gene>
    <name evidence="3" type="ordered locus">Msil_0433</name>
</gene>
<evidence type="ECO:0000313" key="4">
    <source>
        <dbReference type="Proteomes" id="UP000002257"/>
    </source>
</evidence>
<evidence type="ECO:0000256" key="1">
    <source>
        <dbReference type="SAM" id="SignalP"/>
    </source>
</evidence>
<dbReference type="InterPro" id="IPR025711">
    <property type="entry name" value="PepSY"/>
</dbReference>
<accession>B8EJK3</accession>
<organism evidence="3 4">
    <name type="scientific">Methylocella silvestris (strain DSM 15510 / CIP 108128 / LMG 27833 / NCIMB 13906 / BL2)</name>
    <dbReference type="NCBI Taxonomy" id="395965"/>
    <lineage>
        <taxon>Bacteria</taxon>
        <taxon>Pseudomonadati</taxon>
        <taxon>Pseudomonadota</taxon>
        <taxon>Alphaproteobacteria</taxon>
        <taxon>Hyphomicrobiales</taxon>
        <taxon>Beijerinckiaceae</taxon>
        <taxon>Methylocella</taxon>
    </lineage>
</organism>
<dbReference type="HOGENOM" id="CLU_2206955_0_0_5"/>
<keyword evidence="4" id="KW-1185">Reference proteome</keyword>
<dbReference type="STRING" id="395965.Msil_0433"/>
<name>B8EJK3_METSB</name>
<keyword evidence="1" id="KW-0732">Signal</keyword>
<dbReference type="RefSeq" id="WP_012589477.1">
    <property type="nucleotide sequence ID" value="NC_011666.1"/>
</dbReference>
<dbReference type="Pfam" id="PF03413">
    <property type="entry name" value="PepSY"/>
    <property type="match status" value="1"/>
</dbReference>
<feature type="chain" id="PRO_5002871005" description="PepSY domain-containing protein" evidence="1">
    <location>
        <begin position="23"/>
        <end position="107"/>
    </location>
</feature>